<dbReference type="GO" id="GO:0009279">
    <property type="term" value="C:cell outer membrane"/>
    <property type="evidence" value="ECO:0007669"/>
    <property type="project" value="UniProtKB-SubCell"/>
</dbReference>
<keyword evidence="5" id="KW-0998">Cell outer membrane</keyword>
<gene>
    <name evidence="8" type="ORF">DNX69_14455</name>
</gene>
<feature type="region of interest" description="Disordered" evidence="7">
    <location>
        <begin position="41"/>
        <end position="93"/>
    </location>
</feature>
<dbReference type="EMBL" id="QKQS01000023">
    <property type="protein sequence ID" value="PZA10562.1"/>
    <property type="molecule type" value="Genomic_DNA"/>
</dbReference>
<comment type="caution">
    <text evidence="8">The sequence shown here is derived from an EMBL/GenBank/DDBJ whole genome shotgun (WGS) entry which is preliminary data.</text>
</comment>
<evidence type="ECO:0008006" key="10">
    <source>
        <dbReference type="Google" id="ProtNLM"/>
    </source>
</evidence>
<evidence type="ECO:0000256" key="6">
    <source>
        <dbReference type="ARBA" id="ARBA00023288"/>
    </source>
</evidence>
<evidence type="ECO:0000256" key="2">
    <source>
        <dbReference type="ARBA" id="ARBA00022729"/>
    </source>
</evidence>
<evidence type="ECO:0000256" key="5">
    <source>
        <dbReference type="ARBA" id="ARBA00023237"/>
    </source>
</evidence>
<keyword evidence="3" id="KW-0472">Membrane</keyword>
<dbReference type="InterPro" id="IPR032831">
    <property type="entry name" value="LptM_cons"/>
</dbReference>
<evidence type="ECO:0000313" key="9">
    <source>
        <dbReference type="Proteomes" id="UP000248134"/>
    </source>
</evidence>
<name>A0A323UCF4_RHOPL</name>
<keyword evidence="2" id="KW-0732">Signal</keyword>
<evidence type="ECO:0000313" key="8">
    <source>
        <dbReference type="EMBL" id="PZA10562.1"/>
    </source>
</evidence>
<organism evidence="8 9">
    <name type="scientific">Rhodopseudomonas palustris</name>
    <dbReference type="NCBI Taxonomy" id="1076"/>
    <lineage>
        <taxon>Bacteria</taxon>
        <taxon>Pseudomonadati</taxon>
        <taxon>Pseudomonadota</taxon>
        <taxon>Alphaproteobacteria</taxon>
        <taxon>Hyphomicrobiales</taxon>
        <taxon>Nitrobacteraceae</taxon>
        <taxon>Rhodopseudomonas</taxon>
    </lineage>
</organism>
<dbReference type="PROSITE" id="PS51257">
    <property type="entry name" value="PROKAR_LIPOPROTEIN"/>
    <property type="match status" value="1"/>
</dbReference>
<reference evidence="8 9" key="1">
    <citation type="submission" date="2018-06" db="EMBL/GenBank/DDBJ databases">
        <title>Draft Whole-Genome Sequence of the purple photosynthetic bacterium Rhodospeudomonas palustris XCP.</title>
        <authorList>
            <person name="Rayyan A."/>
            <person name="Meyer T.E."/>
            <person name="Kyndt J.A."/>
        </authorList>
    </citation>
    <scope>NUCLEOTIDE SEQUENCE [LARGE SCALE GENOMIC DNA]</scope>
    <source>
        <strain evidence="8 9">XCP</strain>
    </source>
</reference>
<evidence type="ECO:0000256" key="1">
    <source>
        <dbReference type="ARBA" id="ARBA00004459"/>
    </source>
</evidence>
<dbReference type="RefSeq" id="WP_110786662.1">
    <property type="nucleotide sequence ID" value="NZ_QKQS01000023.1"/>
</dbReference>
<protein>
    <recommendedName>
        <fullName evidence="10">Lipoprotein</fullName>
    </recommendedName>
</protein>
<dbReference type="Proteomes" id="UP000248134">
    <property type="component" value="Unassembled WGS sequence"/>
</dbReference>
<evidence type="ECO:0000256" key="7">
    <source>
        <dbReference type="SAM" id="MobiDB-lite"/>
    </source>
</evidence>
<dbReference type="NCBIfam" id="NF047847">
    <property type="entry name" value="SS_mature_LptM"/>
    <property type="match status" value="1"/>
</dbReference>
<dbReference type="OrthoDB" id="8139551at2"/>
<keyword evidence="4" id="KW-0564">Palmitate</keyword>
<dbReference type="Pfam" id="PF13627">
    <property type="entry name" value="LptM_cons"/>
    <property type="match status" value="1"/>
</dbReference>
<evidence type="ECO:0000256" key="4">
    <source>
        <dbReference type="ARBA" id="ARBA00023139"/>
    </source>
</evidence>
<evidence type="ECO:0000256" key="3">
    <source>
        <dbReference type="ARBA" id="ARBA00023136"/>
    </source>
</evidence>
<keyword evidence="6" id="KW-0449">Lipoprotein</keyword>
<sequence>MVPRQLGIFDVNRVTNPSRWALLVIVAATLALAGCGRKAGLDLPPGAADTPSATPATQPEAKGDVFDSSYGTNAPPSAAKGRKRSTILDPLLD</sequence>
<proteinExistence type="predicted"/>
<comment type="subcellular location">
    <subcellularLocation>
        <location evidence="1">Cell outer membrane</location>
        <topology evidence="1">Lipid-anchor</topology>
    </subcellularLocation>
</comment>
<accession>A0A323UCF4</accession>
<dbReference type="AlphaFoldDB" id="A0A323UCF4"/>